<sequence length="165" mass="18685">MLPDKNELAKRYANLPNDQLLDILYHQDDYTAEAIEAVKAEINTRKIGVDELETFTVEKKVSKIINEENARAPLSLRAKLFFFFAWFVPVAPLAFGMNYREDGFTTKLWQSRFFRITGVVSLIVSALLSVWLELGDPGAFGLLAVLFGVSYSLDPKKKMTVESET</sequence>
<gene>
    <name evidence="2" type="ORF">D4L85_29525</name>
</gene>
<dbReference type="RefSeq" id="WP_119757724.1">
    <property type="nucleotide sequence ID" value="NZ_CP032382.1"/>
</dbReference>
<dbReference type="KEGG" id="chk:D4L85_29525"/>
<protein>
    <submittedName>
        <fullName evidence="2">Uncharacterized protein</fullName>
    </submittedName>
</protein>
<dbReference type="EMBL" id="CP032382">
    <property type="protein sequence ID" value="AYB34465.1"/>
    <property type="molecule type" value="Genomic_DNA"/>
</dbReference>
<reference evidence="3" key="1">
    <citation type="submission" date="2018-09" db="EMBL/GenBank/DDBJ databases">
        <title>Chryseolinea sp. KIS68-18 isolated from soil.</title>
        <authorList>
            <person name="Weon H.-Y."/>
            <person name="Kwon S.-W."/>
            <person name="Lee S.A."/>
        </authorList>
    </citation>
    <scope>NUCLEOTIDE SEQUENCE [LARGE SCALE GENOMIC DNA]</scope>
    <source>
        <strain evidence="3">KIS68-18</strain>
    </source>
</reference>
<feature type="transmembrane region" description="Helical" evidence="1">
    <location>
        <begin position="80"/>
        <end position="100"/>
    </location>
</feature>
<keyword evidence="1" id="KW-1133">Transmembrane helix</keyword>
<keyword evidence="1" id="KW-0812">Transmembrane</keyword>
<keyword evidence="1" id="KW-0472">Membrane</keyword>
<organism evidence="2 3">
    <name type="scientific">Chryseolinea soli</name>
    <dbReference type="NCBI Taxonomy" id="2321403"/>
    <lineage>
        <taxon>Bacteria</taxon>
        <taxon>Pseudomonadati</taxon>
        <taxon>Bacteroidota</taxon>
        <taxon>Cytophagia</taxon>
        <taxon>Cytophagales</taxon>
        <taxon>Fulvivirgaceae</taxon>
        <taxon>Chryseolinea</taxon>
    </lineage>
</organism>
<feature type="transmembrane region" description="Helical" evidence="1">
    <location>
        <begin position="112"/>
        <end position="132"/>
    </location>
</feature>
<name>A0A385SWU5_9BACT</name>
<dbReference type="AlphaFoldDB" id="A0A385SWU5"/>
<dbReference type="Proteomes" id="UP000266183">
    <property type="component" value="Chromosome"/>
</dbReference>
<accession>A0A385SWU5</accession>
<evidence type="ECO:0000256" key="1">
    <source>
        <dbReference type="SAM" id="Phobius"/>
    </source>
</evidence>
<evidence type="ECO:0000313" key="2">
    <source>
        <dbReference type="EMBL" id="AYB34465.1"/>
    </source>
</evidence>
<keyword evidence="3" id="KW-1185">Reference proteome</keyword>
<evidence type="ECO:0000313" key="3">
    <source>
        <dbReference type="Proteomes" id="UP000266183"/>
    </source>
</evidence>
<proteinExistence type="predicted"/>
<dbReference type="OrthoDB" id="1377102at2"/>